<organism evidence="1 2">
    <name type="scientific">Carnobacterium maltaromaticum LMA28</name>
    <dbReference type="NCBI Taxonomy" id="1234679"/>
    <lineage>
        <taxon>Bacteria</taxon>
        <taxon>Bacillati</taxon>
        <taxon>Bacillota</taxon>
        <taxon>Bacilli</taxon>
        <taxon>Lactobacillales</taxon>
        <taxon>Carnobacteriaceae</taxon>
        <taxon>Carnobacterium</taxon>
    </lineage>
</organism>
<keyword evidence="2" id="KW-1185">Reference proteome</keyword>
<dbReference type="EMBL" id="HE999757">
    <property type="protein sequence ID" value="CCO12235.1"/>
    <property type="molecule type" value="Genomic_DNA"/>
</dbReference>
<protein>
    <submittedName>
        <fullName evidence="1">Uncharacterized protein</fullName>
    </submittedName>
</protein>
<dbReference type="KEGG" id="cml:BN424_2660"/>
<name>K8E612_CARML</name>
<proteinExistence type="predicted"/>
<dbReference type="RefSeq" id="WP_015077154.1">
    <property type="nucleotide sequence ID" value="NC_019425.2"/>
</dbReference>
<dbReference type="AlphaFoldDB" id="K8E612"/>
<reference evidence="2" key="1">
    <citation type="journal article" date="2013" name="Genome Announc.">
        <title>Complete Chromosome Sequence of Carnobacterium maltaromaticum LMA 28.</title>
        <authorList>
            <person name="Cailliez-Grimal C."/>
            <person name="Chaillou S."/>
            <person name="Anba-Mondoloni J."/>
            <person name="Loux V."/>
            <person name="Afzal M.I."/>
            <person name="Rahman A."/>
            <person name="Kergourlay G."/>
            <person name="Champomier-Verges M.C."/>
            <person name="Zagorec M."/>
            <person name="Dalgaard P."/>
            <person name="Leisner J.J."/>
            <person name="Prevost H."/>
            <person name="Revol-Junelles A.M."/>
            <person name="Borges F."/>
        </authorList>
    </citation>
    <scope>NUCLEOTIDE SEQUENCE</scope>
    <source>
        <strain evidence="2">LMA28</strain>
    </source>
</reference>
<dbReference type="STRING" id="1234679.BN424_2660"/>
<sequence length="53" mass="6016">MEKQTITVSASLENVEQAKELLLEIEALSEKYEVNVSFVISPQVNLEECYKPT</sequence>
<dbReference type="HOGENOM" id="CLU_3059753_0_0_9"/>
<accession>K8E612</accession>
<dbReference type="Proteomes" id="UP000000212">
    <property type="component" value="Chromosome"/>
</dbReference>
<gene>
    <name evidence="1" type="ORF">BN424_2660</name>
</gene>
<dbReference type="PATRIC" id="fig|1234679.3.peg.2656"/>
<evidence type="ECO:0000313" key="2">
    <source>
        <dbReference type="Proteomes" id="UP000000212"/>
    </source>
</evidence>
<evidence type="ECO:0000313" key="1">
    <source>
        <dbReference type="EMBL" id="CCO12235.1"/>
    </source>
</evidence>